<dbReference type="SMART" id="SM00880">
    <property type="entry name" value="CHAD"/>
    <property type="match status" value="1"/>
</dbReference>
<evidence type="ECO:0000313" key="3">
    <source>
        <dbReference type="Proteomes" id="UP000522333"/>
    </source>
</evidence>
<dbReference type="InterPro" id="IPR007899">
    <property type="entry name" value="CHAD_dom"/>
</dbReference>
<name>A0A848CEU6_9BACT</name>
<dbReference type="RefSeq" id="WP_168936392.1">
    <property type="nucleotide sequence ID" value="NZ_JABAFY010000064.1"/>
</dbReference>
<dbReference type="Pfam" id="PF05235">
    <property type="entry name" value="CHAD"/>
    <property type="match status" value="1"/>
</dbReference>
<evidence type="ECO:0000313" key="2">
    <source>
        <dbReference type="EMBL" id="NME53095.1"/>
    </source>
</evidence>
<protein>
    <submittedName>
        <fullName evidence="2">CHAD domain-containing protein</fullName>
    </submittedName>
</protein>
<proteinExistence type="predicted"/>
<dbReference type="EMBL" id="JABAFY010000064">
    <property type="protein sequence ID" value="NME53095.1"/>
    <property type="molecule type" value="Genomic_DNA"/>
</dbReference>
<dbReference type="Gene3D" id="1.40.20.10">
    <property type="entry name" value="CHAD domain"/>
    <property type="match status" value="1"/>
</dbReference>
<reference evidence="2 3" key="1">
    <citation type="submission" date="2020-04" db="EMBL/GenBank/DDBJ databases">
        <authorList>
            <person name="Hitch T.C.A."/>
            <person name="Wylensek D."/>
            <person name="Clavel T."/>
        </authorList>
    </citation>
    <scope>NUCLEOTIDE SEQUENCE [LARGE SCALE GENOMIC DNA]</scope>
    <source>
        <strain evidence="2 3">PG-251-APC-1</strain>
    </source>
</reference>
<dbReference type="PANTHER" id="PTHR39339:SF1">
    <property type="entry name" value="CHAD DOMAIN-CONTAINING PROTEIN"/>
    <property type="match status" value="1"/>
</dbReference>
<evidence type="ECO:0000259" key="1">
    <source>
        <dbReference type="PROSITE" id="PS51708"/>
    </source>
</evidence>
<comment type="caution">
    <text evidence="2">The sequence shown here is derived from an EMBL/GenBank/DDBJ whole genome shotgun (WGS) entry which is preliminary data.</text>
</comment>
<sequence length="568" mass="63378">MDEAPPTTPRTLLWRGTRCLRNDSPALRPCGLRRLCRLFGIDLAARQRETDLVLSIFAGLAPQHGLDRDLAPLAVLAHTLVELGDGMPDAGEILLTHPLKRLDAAGNRLLAMVLTLLTVGKGRTDKVEPLLTAMGCARDDPRRRTAVVLAAIVQVARFALRFDPLEIRLPGEPPVLFLIRVRTPLRLRKQLVIHAPLWERLFGKSSLEWFWTFDADADAPIPVQAPPSGQLFSSHFSAYLQKQARALHELARSDSALDEEPIHDARVILRSLLSVFRSLKPYLRKDWLASVEADLRTARKLLGGVRDTDVLLGHIRDYALRPIPAGAAETAAASGQAPEGTAPLFRPADLPAGLRSLYAALQEERATALSRAAVHYASDAYRELLHKLDDNAAAQTCRPMLDRRGRARPMLLADIMAAGVDQATRDLLAHDRWTHGHLIPEDLLHNMRIAFKQLRYLMAFFGSQGGKNGERLIRLCRRCQESLGQMHDNAVAAATALRHLQHMRETRQHAEDADGLEEYARWCEDEMHRHAMAFLTDWADNGRNELCRLTRKLSPSAGDPLPLLRPDD</sequence>
<dbReference type="AlphaFoldDB" id="A0A848CEU6"/>
<gene>
    <name evidence="2" type="ORF">HF854_11360</name>
</gene>
<organism evidence="2 3">
    <name type="scientific">Desulfovibrio piger</name>
    <dbReference type="NCBI Taxonomy" id="901"/>
    <lineage>
        <taxon>Bacteria</taxon>
        <taxon>Pseudomonadati</taxon>
        <taxon>Thermodesulfobacteriota</taxon>
        <taxon>Desulfovibrionia</taxon>
        <taxon>Desulfovibrionales</taxon>
        <taxon>Desulfovibrionaceae</taxon>
        <taxon>Desulfovibrio</taxon>
    </lineage>
</organism>
<feature type="domain" description="CHAD" evidence="1">
    <location>
        <begin position="225"/>
        <end position="543"/>
    </location>
</feature>
<accession>A0A848CEU6</accession>
<dbReference type="PROSITE" id="PS51708">
    <property type="entry name" value="CHAD"/>
    <property type="match status" value="1"/>
</dbReference>
<dbReference type="InterPro" id="IPR038186">
    <property type="entry name" value="CHAD_dom_sf"/>
</dbReference>
<dbReference type="Proteomes" id="UP000522333">
    <property type="component" value="Unassembled WGS sequence"/>
</dbReference>
<dbReference type="PANTHER" id="PTHR39339">
    <property type="entry name" value="SLR1444 PROTEIN"/>
    <property type="match status" value="1"/>
</dbReference>